<evidence type="ECO:0000256" key="3">
    <source>
        <dbReference type="ARBA" id="ARBA00013081"/>
    </source>
</evidence>
<dbReference type="GO" id="GO:0046872">
    <property type="term" value="F:metal ion binding"/>
    <property type="evidence" value="ECO:0007669"/>
    <property type="project" value="UniProtKB-KW"/>
</dbReference>
<dbReference type="PROSITE" id="PS01032">
    <property type="entry name" value="PPM_1"/>
    <property type="match status" value="1"/>
</dbReference>
<dbReference type="EMBL" id="JAVXUP010002861">
    <property type="protein sequence ID" value="KAK3001041.1"/>
    <property type="molecule type" value="Genomic_DNA"/>
</dbReference>
<evidence type="ECO:0000256" key="5">
    <source>
        <dbReference type="ARBA" id="ARBA00022801"/>
    </source>
</evidence>
<keyword evidence="13" id="KW-1185">Reference proteome</keyword>
<evidence type="ECO:0000256" key="1">
    <source>
        <dbReference type="ARBA" id="ARBA00001936"/>
    </source>
</evidence>
<evidence type="ECO:0000256" key="10">
    <source>
        <dbReference type="SAM" id="MobiDB-lite"/>
    </source>
</evidence>
<dbReference type="Proteomes" id="UP001188597">
    <property type="component" value="Unassembled WGS sequence"/>
</dbReference>
<dbReference type="SUPFAM" id="SSF81606">
    <property type="entry name" value="PP2C-like"/>
    <property type="match status" value="1"/>
</dbReference>
<dbReference type="PANTHER" id="PTHR47992">
    <property type="entry name" value="PROTEIN PHOSPHATASE"/>
    <property type="match status" value="1"/>
</dbReference>
<proteinExistence type="inferred from homology"/>
<dbReference type="CDD" id="cd00143">
    <property type="entry name" value="PP2Cc"/>
    <property type="match status" value="1"/>
</dbReference>
<dbReference type="InterPro" id="IPR015655">
    <property type="entry name" value="PP2C"/>
</dbReference>
<evidence type="ECO:0000256" key="7">
    <source>
        <dbReference type="ARBA" id="ARBA00022912"/>
    </source>
</evidence>
<feature type="compositionally biased region" description="Polar residues" evidence="10">
    <location>
        <begin position="106"/>
        <end position="116"/>
    </location>
</feature>
<feature type="domain" description="PPM-type phosphatase" evidence="11">
    <location>
        <begin position="133"/>
        <end position="403"/>
    </location>
</feature>
<protein>
    <recommendedName>
        <fullName evidence="3">protein-serine/threonine phosphatase</fullName>
        <ecNumber evidence="3">3.1.3.16</ecNumber>
    </recommendedName>
</protein>
<keyword evidence="7 9" id="KW-0904">Protein phosphatase</keyword>
<comment type="cofactor">
    <cofactor evidence="2">
        <name>Mg(2+)</name>
        <dbReference type="ChEBI" id="CHEBI:18420"/>
    </cofactor>
</comment>
<dbReference type="EC" id="3.1.3.16" evidence="3"/>
<sequence>MMMNNLRRTSSSASSCAGPALVDPGIKKPNHFRRKRLELRRLKSWCLSSSHFAGEDEYLKKTRFENGNTTVLHEPSNEDSPVVKPPVASLTLTSTLPAGDPPGNDVTESGTCSSYGDSTREVRENCREVTCPSHGSVSVIGRRRTMEDAVTVELGFVTGNLRKYDFYGVYDGHGGSRVAHACRDRLHWLLVKEVEGEEVEVDWDKVLVASFGKMDEEVVVDGGAVSASVGSTAVVAVVGAEVVVVANCGDSRAVLSRGGVAVALSSDHKPDRPDELSRIEETGGRVINWNGQRVLGVLATSRSIGDHYLKPYVISRPEVTVSKRTSKDEFLILASDGLWDVISNEVACLVVRRCLAGRMRRSSRRIADGTKSDGTPTESRTAEAQPYLRNWQWLAAAKTTSAS</sequence>
<evidence type="ECO:0000313" key="12">
    <source>
        <dbReference type="EMBL" id="KAK3001041.1"/>
    </source>
</evidence>
<dbReference type="SMART" id="SM00332">
    <property type="entry name" value="PP2Cc"/>
    <property type="match status" value="1"/>
</dbReference>
<dbReference type="AlphaFoldDB" id="A0AA88V3M1"/>
<dbReference type="Pfam" id="PF00481">
    <property type="entry name" value="PP2C"/>
    <property type="match status" value="1"/>
</dbReference>
<comment type="cofactor">
    <cofactor evidence="1">
        <name>Mn(2+)</name>
        <dbReference type="ChEBI" id="CHEBI:29035"/>
    </cofactor>
</comment>
<keyword evidence="6" id="KW-0460">Magnesium</keyword>
<evidence type="ECO:0000256" key="4">
    <source>
        <dbReference type="ARBA" id="ARBA00022723"/>
    </source>
</evidence>
<dbReference type="PROSITE" id="PS51746">
    <property type="entry name" value="PPM_2"/>
    <property type="match status" value="1"/>
</dbReference>
<accession>A0AA88V3M1</accession>
<dbReference type="GO" id="GO:0004722">
    <property type="term" value="F:protein serine/threonine phosphatase activity"/>
    <property type="evidence" value="ECO:0007669"/>
    <property type="project" value="UniProtKB-EC"/>
</dbReference>
<evidence type="ECO:0000256" key="6">
    <source>
        <dbReference type="ARBA" id="ARBA00022842"/>
    </source>
</evidence>
<gene>
    <name evidence="12" type="ORF">RJ639_021367</name>
</gene>
<dbReference type="InterPro" id="IPR001932">
    <property type="entry name" value="PPM-type_phosphatase-like_dom"/>
</dbReference>
<name>A0AA88V3M1_9ASTE</name>
<keyword evidence="4" id="KW-0479">Metal-binding</keyword>
<comment type="caution">
    <text evidence="12">The sequence shown here is derived from an EMBL/GenBank/DDBJ whole genome shotgun (WGS) entry which is preliminary data.</text>
</comment>
<evidence type="ECO:0000256" key="9">
    <source>
        <dbReference type="RuleBase" id="RU003465"/>
    </source>
</evidence>
<dbReference type="FunFam" id="3.60.40.10:FF:000291">
    <property type="entry name" value="Protein phosphatase 2C 50"/>
    <property type="match status" value="1"/>
</dbReference>
<comment type="similarity">
    <text evidence="9">Belongs to the PP2C family.</text>
</comment>
<dbReference type="InterPro" id="IPR000222">
    <property type="entry name" value="PP2C_BS"/>
</dbReference>
<evidence type="ECO:0000256" key="2">
    <source>
        <dbReference type="ARBA" id="ARBA00001946"/>
    </source>
</evidence>
<reference evidence="12" key="1">
    <citation type="submission" date="2022-12" db="EMBL/GenBank/DDBJ databases">
        <title>Draft genome assemblies for two species of Escallonia (Escalloniales).</title>
        <authorList>
            <person name="Chanderbali A."/>
            <person name="Dervinis C."/>
            <person name="Anghel I."/>
            <person name="Soltis D."/>
            <person name="Soltis P."/>
            <person name="Zapata F."/>
        </authorList>
    </citation>
    <scope>NUCLEOTIDE SEQUENCE</scope>
    <source>
        <strain evidence="12">UCBG64.0493</strain>
        <tissue evidence="12">Leaf</tissue>
    </source>
</reference>
<feature type="compositionally biased region" description="Polar residues" evidence="10">
    <location>
        <begin position="1"/>
        <end position="15"/>
    </location>
</feature>
<evidence type="ECO:0000313" key="13">
    <source>
        <dbReference type="Proteomes" id="UP001188597"/>
    </source>
</evidence>
<evidence type="ECO:0000259" key="11">
    <source>
        <dbReference type="PROSITE" id="PS51746"/>
    </source>
</evidence>
<dbReference type="Gene3D" id="3.60.40.10">
    <property type="entry name" value="PPM-type phosphatase domain"/>
    <property type="match status" value="1"/>
</dbReference>
<dbReference type="InterPro" id="IPR036457">
    <property type="entry name" value="PPM-type-like_dom_sf"/>
</dbReference>
<evidence type="ECO:0000256" key="8">
    <source>
        <dbReference type="ARBA" id="ARBA00023211"/>
    </source>
</evidence>
<keyword evidence="5 9" id="KW-0378">Hydrolase</keyword>
<keyword evidence="8" id="KW-0464">Manganese</keyword>
<feature type="region of interest" description="Disordered" evidence="10">
    <location>
        <begin position="1"/>
        <end position="22"/>
    </location>
</feature>
<feature type="region of interest" description="Disordered" evidence="10">
    <location>
        <begin position="94"/>
        <end position="116"/>
    </location>
</feature>
<organism evidence="12 13">
    <name type="scientific">Escallonia herrerae</name>
    <dbReference type="NCBI Taxonomy" id="1293975"/>
    <lineage>
        <taxon>Eukaryota</taxon>
        <taxon>Viridiplantae</taxon>
        <taxon>Streptophyta</taxon>
        <taxon>Embryophyta</taxon>
        <taxon>Tracheophyta</taxon>
        <taxon>Spermatophyta</taxon>
        <taxon>Magnoliopsida</taxon>
        <taxon>eudicotyledons</taxon>
        <taxon>Gunneridae</taxon>
        <taxon>Pentapetalae</taxon>
        <taxon>asterids</taxon>
        <taxon>campanulids</taxon>
        <taxon>Escalloniales</taxon>
        <taxon>Escalloniaceae</taxon>
        <taxon>Escallonia</taxon>
    </lineage>
</organism>